<reference evidence="3" key="2">
    <citation type="submission" date="2015-01" db="EMBL/GenBank/DDBJ databases">
        <title>Evolutionary Origins and Diversification of the Mycorrhizal Mutualists.</title>
        <authorList>
            <consortium name="DOE Joint Genome Institute"/>
            <consortium name="Mycorrhizal Genomics Consortium"/>
            <person name="Kohler A."/>
            <person name="Kuo A."/>
            <person name="Nagy L.G."/>
            <person name="Floudas D."/>
            <person name="Copeland A."/>
            <person name="Barry K.W."/>
            <person name="Cichocki N."/>
            <person name="Veneault-Fourrey C."/>
            <person name="LaButti K."/>
            <person name="Lindquist E.A."/>
            <person name="Lipzen A."/>
            <person name="Lundell T."/>
            <person name="Morin E."/>
            <person name="Murat C."/>
            <person name="Riley R."/>
            <person name="Ohm R."/>
            <person name="Sun H."/>
            <person name="Tunlid A."/>
            <person name="Henrissat B."/>
            <person name="Grigoriev I.V."/>
            <person name="Hibbett D.S."/>
            <person name="Martin F."/>
        </authorList>
    </citation>
    <scope>NUCLEOTIDE SEQUENCE [LARGE SCALE GENOMIC DNA]</scope>
    <source>
        <strain evidence="3">Zn</strain>
    </source>
</reference>
<dbReference type="HOGENOM" id="CLU_338334_0_0_1"/>
<sequence>MADSNLDAPSSPQSANTTSGLAQLAATFSAAADFNDISALRSQYIKAAQITIKTMDLGPQKFQVLEPLARACYAEYAAVNDWDALESAIEYYGELIQNTDEDDLENSSRLAAAYARCMQDRFMRGRNEKDLEKAVEFASESVGMTKRWQSTNSTLVIERLGILWLCLFTKVHQLDDSTKEDFDRMMKTAEEANDLAQQQMVETSKVIEAKSNLGIAYQHRWDQQSDFESLEMSLALGREVLDLLPSGQDADARAVALSNLSFRLQRAYLCYVLEKKFPTGLEESKAENLFEDALKYLSDSMSIHKEHLLSDPENTLTFVLYIREFPLECRGYLLAKCVDILRSSVRIIRDYCSVASQNDQRDCLSTFYGLSRYAAAAALQAGETPYQSLLLHEEGRAIMVSLQQEMTDIYSIQMHNEDLANEYSQALEKFRASFKAPTSFYERQSSKKRLAELRERISKIPGIPQVSEQPSEALMHEIAKDRDVVVINVTDLVSNAILITKEAFRVIQLPNLDENQLSEDSWEIQTLLAKEQDQEEVFHDLHTNLSKFLRDLWKNLAKPVLEALGHRQALGKSDSWPSVTWISSGILCLYPIHAAGLGLHTEANTMNRVISSYAPSLSSLVRLHGRESKEKYMDEPTEVVIVSMPETTDRSSLDLSTDEAAAIAQNFPNSTLLKSQTTEQVLSAVAKEPHIVHFSCHGEVDYSQPLLSKMLTSNWQTSPLTVADLQMLNIKRSRLAFLSACFTANAGVENMQDEGNHIAGALHCAGFSNVVGSSWYVGERAALEVTKRFYEELARAGESWTKDVAKALHFAVMDFRENTRTAGNRMRGDPVSWAPFLHFGG</sequence>
<gene>
    <name evidence="2" type="ORF">OIDMADRAFT_143091</name>
</gene>
<dbReference type="OrthoDB" id="9991317at2759"/>
<feature type="domain" description="CHAT" evidence="1">
    <location>
        <begin position="547"/>
        <end position="840"/>
    </location>
</feature>
<dbReference type="Proteomes" id="UP000054321">
    <property type="component" value="Unassembled WGS sequence"/>
</dbReference>
<dbReference type="InParanoid" id="A0A0C3CWW3"/>
<protein>
    <recommendedName>
        <fullName evidence="1">CHAT domain-containing protein</fullName>
    </recommendedName>
</protein>
<dbReference type="InterPro" id="IPR024983">
    <property type="entry name" value="CHAT_dom"/>
</dbReference>
<proteinExistence type="predicted"/>
<dbReference type="STRING" id="913774.A0A0C3CWW3"/>
<name>A0A0C3CWW3_OIDMZ</name>
<accession>A0A0C3CWW3</accession>
<evidence type="ECO:0000259" key="1">
    <source>
        <dbReference type="Pfam" id="PF12770"/>
    </source>
</evidence>
<evidence type="ECO:0000313" key="3">
    <source>
        <dbReference type="Proteomes" id="UP000054321"/>
    </source>
</evidence>
<keyword evidence="3" id="KW-1185">Reference proteome</keyword>
<reference evidence="2 3" key="1">
    <citation type="submission" date="2014-04" db="EMBL/GenBank/DDBJ databases">
        <authorList>
            <consortium name="DOE Joint Genome Institute"/>
            <person name="Kuo A."/>
            <person name="Martino E."/>
            <person name="Perotto S."/>
            <person name="Kohler A."/>
            <person name="Nagy L.G."/>
            <person name="Floudas D."/>
            <person name="Copeland A."/>
            <person name="Barry K.W."/>
            <person name="Cichocki N."/>
            <person name="Veneault-Fourrey C."/>
            <person name="LaButti K."/>
            <person name="Lindquist E.A."/>
            <person name="Lipzen A."/>
            <person name="Lundell T."/>
            <person name="Morin E."/>
            <person name="Murat C."/>
            <person name="Sun H."/>
            <person name="Tunlid A."/>
            <person name="Henrissat B."/>
            <person name="Grigoriev I.V."/>
            <person name="Hibbett D.S."/>
            <person name="Martin F."/>
            <person name="Nordberg H.P."/>
            <person name="Cantor M.N."/>
            <person name="Hua S.X."/>
        </authorList>
    </citation>
    <scope>NUCLEOTIDE SEQUENCE [LARGE SCALE GENOMIC DNA]</scope>
    <source>
        <strain evidence="2 3">Zn</strain>
    </source>
</reference>
<evidence type="ECO:0000313" key="2">
    <source>
        <dbReference type="EMBL" id="KIN03504.1"/>
    </source>
</evidence>
<dbReference type="EMBL" id="KN832873">
    <property type="protein sequence ID" value="KIN03504.1"/>
    <property type="molecule type" value="Genomic_DNA"/>
</dbReference>
<organism evidence="2 3">
    <name type="scientific">Oidiodendron maius (strain Zn)</name>
    <dbReference type="NCBI Taxonomy" id="913774"/>
    <lineage>
        <taxon>Eukaryota</taxon>
        <taxon>Fungi</taxon>
        <taxon>Dikarya</taxon>
        <taxon>Ascomycota</taxon>
        <taxon>Pezizomycotina</taxon>
        <taxon>Leotiomycetes</taxon>
        <taxon>Leotiomycetes incertae sedis</taxon>
        <taxon>Myxotrichaceae</taxon>
        <taxon>Oidiodendron</taxon>
    </lineage>
</organism>
<dbReference type="AlphaFoldDB" id="A0A0C3CWW3"/>
<dbReference type="Pfam" id="PF12770">
    <property type="entry name" value="CHAT"/>
    <property type="match status" value="1"/>
</dbReference>